<comment type="similarity">
    <text evidence="1">Belongs to the plant LTP family.</text>
</comment>
<evidence type="ECO:0000256" key="4">
    <source>
        <dbReference type="ARBA" id="ARBA00023180"/>
    </source>
</evidence>
<dbReference type="Pfam" id="PF14368">
    <property type="entry name" value="LTP_2"/>
    <property type="match status" value="1"/>
</dbReference>
<feature type="domain" description="Bifunctional inhibitor/plant lipid transfer protein/seed storage helical" evidence="6">
    <location>
        <begin position="20"/>
        <end position="111"/>
    </location>
</feature>
<comment type="caution">
    <text evidence="7">The sequence shown here is derived from an EMBL/GenBank/DDBJ whole genome shotgun (WGS) entry which is preliminary data.</text>
</comment>
<dbReference type="OrthoDB" id="690947at2759"/>
<dbReference type="InterPro" id="IPR036312">
    <property type="entry name" value="Bifun_inhib/LTP/seed_sf"/>
</dbReference>
<dbReference type="Proteomes" id="UP001141806">
    <property type="component" value="Unassembled WGS sequence"/>
</dbReference>
<dbReference type="SUPFAM" id="SSF47699">
    <property type="entry name" value="Bifunctional inhibitor/lipid-transfer protein/seed storage 2S albumin"/>
    <property type="match status" value="1"/>
</dbReference>
<accession>A0A9Q0H0G6</accession>
<name>A0A9Q0H0G6_9MAGN</name>
<dbReference type="PANTHER" id="PTHR33044">
    <property type="entry name" value="BIFUNCTIONAL INHIBITOR/LIPID-TRANSFER PROTEIN/SEED STORAGE 2S ALBUMIN SUPERFAMILY PROTEIN-RELATED"/>
    <property type="match status" value="1"/>
</dbReference>
<organism evidence="7 8">
    <name type="scientific">Protea cynaroides</name>
    <dbReference type="NCBI Taxonomy" id="273540"/>
    <lineage>
        <taxon>Eukaryota</taxon>
        <taxon>Viridiplantae</taxon>
        <taxon>Streptophyta</taxon>
        <taxon>Embryophyta</taxon>
        <taxon>Tracheophyta</taxon>
        <taxon>Spermatophyta</taxon>
        <taxon>Magnoliopsida</taxon>
        <taxon>Proteales</taxon>
        <taxon>Proteaceae</taxon>
        <taxon>Protea</taxon>
    </lineage>
</organism>
<evidence type="ECO:0000313" key="7">
    <source>
        <dbReference type="EMBL" id="KAJ4955347.1"/>
    </source>
</evidence>
<gene>
    <name evidence="7" type="ORF">NE237_012130</name>
</gene>
<keyword evidence="8" id="KW-1185">Reference proteome</keyword>
<evidence type="ECO:0000313" key="8">
    <source>
        <dbReference type="Proteomes" id="UP001141806"/>
    </source>
</evidence>
<dbReference type="InterPro" id="IPR016140">
    <property type="entry name" value="Bifunc_inhib/LTP/seed_store"/>
</dbReference>
<keyword evidence="3" id="KW-1015">Disulfide bond</keyword>
<evidence type="ECO:0000256" key="1">
    <source>
        <dbReference type="ARBA" id="ARBA00009748"/>
    </source>
</evidence>
<keyword evidence="2 5" id="KW-0732">Signal</keyword>
<feature type="chain" id="PRO_5040208738" description="Bifunctional inhibitor/plant lipid transfer protein/seed storage helical domain-containing protein" evidence="5">
    <location>
        <begin position="32"/>
        <end position="154"/>
    </location>
</feature>
<sequence>MGSWGKMKMKNQAMVIMATVMLARIATLVQGQSGNTTSCAAALTQCANYLNSTNPPASCCEPLHQTVSTQLKCLCNLLNDLSLLQSLGINITQAEQLPLHCGMPNSTIASCRQRQCKCTTYHTFLPSSPPPSNTSSTPPPEPCLFFLIFFIIFS</sequence>
<protein>
    <recommendedName>
        <fullName evidence="6">Bifunctional inhibitor/plant lipid transfer protein/seed storage helical domain-containing protein</fullName>
    </recommendedName>
</protein>
<evidence type="ECO:0000259" key="6">
    <source>
        <dbReference type="Pfam" id="PF14368"/>
    </source>
</evidence>
<dbReference type="CDD" id="cd00010">
    <property type="entry name" value="AAI_LTSS"/>
    <property type="match status" value="1"/>
</dbReference>
<dbReference type="InterPro" id="IPR043325">
    <property type="entry name" value="LTSS"/>
</dbReference>
<evidence type="ECO:0000256" key="2">
    <source>
        <dbReference type="ARBA" id="ARBA00022729"/>
    </source>
</evidence>
<evidence type="ECO:0000256" key="3">
    <source>
        <dbReference type="ARBA" id="ARBA00023157"/>
    </source>
</evidence>
<evidence type="ECO:0000256" key="5">
    <source>
        <dbReference type="SAM" id="SignalP"/>
    </source>
</evidence>
<proteinExistence type="inferred from homology"/>
<reference evidence="7" key="1">
    <citation type="journal article" date="2023" name="Plant J.">
        <title>The genome of the king protea, Protea cynaroides.</title>
        <authorList>
            <person name="Chang J."/>
            <person name="Duong T.A."/>
            <person name="Schoeman C."/>
            <person name="Ma X."/>
            <person name="Roodt D."/>
            <person name="Barker N."/>
            <person name="Li Z."/>
            <person name="Van de Peer Y."/>
            <person name="Mizrachi E."/>
        </authorList>
    </citation>
    <scope>NUCLEOTIDE SEQUENCE</scope>
    <source>
        <tissue evidence="7">Young leaves</tissue>
    </source>
</reference>
<keyword evidence="4" id="KW-0325">Glycoprotein</keyword>
<feature type="signal peptide" evidence="5">
    <location>
        <begin position="1"/>
        <end position="31"/>
    </location>
</feature>
<dbReference type="EMBL" id="JAMYWD010000011">
    <property type="protein sequence ID" value="KAJ4955347.1"/>
    <property type="molecule type" value="Genomic_DNA"/>
</dbReference>
<dbReference type="Gene3D" id="1.10.110.10">
    <property type="entry name" value="Plant lipid-transfer and hydrophobic proteins"/>
    <property type="match status" value="1"/>
</dbReference>
<dbReference type="AlphaFoldDB" id="A0A9Q0H0G6"/>